<name>A0A501XSG7_9SPHN</name>
<dbReference type="InterPro" id="IPR011990">
    <property type="entry name" value="TPR-like_helical_dom_sf"/>
</dbReference>
<protein>
    <recommendedName>
        <fullName evidence="3">Tetratricopeptide repeat protein</fullName>
    </recommendedName>
</protein>
<dbReference type="RefSeq" id="WP_140926568.1">
    <property type="nucleotide sequence ID" value="NZ_VFSU01000011.1"/>
</dbReference>
<evidence type="ECO:0000313" key="1">
    <source>
        <dbReference type="EMBL" id="TPE63618.1"/>
    </source>
</evidence>
<dbReference type="Gene3D" id="1.25.40.10">
    <property type="entry name" value="Tetratricopeptide repeat domain"/>
    <property type="match status" value="1"/>
</dbReference>
<evidence type="ECO:0000313" key="2">
    <source>
        <dbReference type="Proteomes" id="UP000319897"/>
    </source>
</evidence>
<sequence>MASESLSDTAVAGKAVRLRGWKEIGRWFGVDERTVKRWEASRGLPVHRVPGEPRAPVFAYEHELKAWVEKDRDGAAAVADGPVPVVVEPAPRRPWLTLALLLLAVAAASALWMGKRAAETAQVADASVADLKRLAGAQVAALNDQLDSQPGTVAVRAALAKEAVQVLGRVATLPDAPPALKQEAAEGYRRLAVLQNAIDRPSLRDRSAARGSLRQALALLQGDPGAEAAAVRAKVQIEAARQAAGDGDLADATQLLEQSRSVALQDGMRGLTGDWWLAESAIQGWKGDYTRSVQAARKVERVADGDALQALQNTRALDFEAEALYYLQDMEGALGTYKQAVSAAESGLKRWPEDGRLRWSLLRQKWNLGSTLIQMQRPVEAAPILADTLSGWQGVARADPSDEAVRVWVWVTRLSYGQALAGMRDYARAIPVLGEAVAERRAWHAARPGDADRRRLLMKAQASLADTLAVAGRTREACALYAESGRLADEMEKAGQLTGYDKSETQIPVRAASARHCAGNGADGRADL</sequence>
<proteinExistence type="predicted"/>
<dbReference type="EMBL" id="VFSU01000011">
    <property type="protein sequence ID" value="TPE63618.1"/>
    <property type="molecule type" value="Genomic_DNA"/>
</dbReference>
<dbReference type="AlphaFoldDB" id="A0A501XSG7"/>
<dbReference type="SUPFAM" id="SSF48452">
    <property type="entry name" value="TPR-like"/>
    <property type="match status" value="1"/>
</dbReference>
<organism evidence="1 2">
    <name type="scientific">Sandaracinobacter neustonicus</name>
    <dbReference type="NCBI Taxonomy" id="1715348"/>
    <lineage>
        <taxon>Bacteria</taxon>
        <taxon>Pseudomonadati</taxon>
        <taxon>Pseudomonadota</taxon>
        <taxon>Alphaproteobacteria</taxon>
        <taxon>Sphingomonadales</taxon>
        <taxon>Sphingosinicellaceae</taxon>
        <taxon>Sandaracinobacter</taxon>
    </lineage>
</organism>
<keyword evidence="2" id="KW-1185">Reference proteome</keyword>
<gene>
    <name evidence="1" type="ORF">FJQ54_01765</name>
</gene>
<dbReference type="Proteomes" id="UP000319897">
    <property type="component" value="Unassembled WGS sequence"/>
</dbReference>
<dbReference type="OrthoDB" id="7169102at2"/>
<reference evidence="1 2" key="1">
    <citation type="submission" date="2019-06" db="EMBL/GenBank/DDBJ databases">
        <authorList>
            <person name="Lee I."/>
            <person name="Jang G.I."/>
            <person name="Hwang C.Y."/>
        </authorList>
    </citation>
    <scope>NUCLEOTIDE SEQUENCE [LARGE SCALE GENOMIC DNA]</scope>
    <source>
        <strain evidence="1 2">PAMC 28131</strain>
    </source>
</reference>
<evidence type="ECO:0008006" key="3">
    <source>
        <dbReference type="Google" id="ProtNLM"/>
    </source>
</evidence>
<accession>A0A501XSG7</accession>
<comment type="caution">
    <text evidence="1">The sequence shown here is derived from an EMBL/GenBank/DDBJ whole genome shotgun (WGS) entry which is preliminary data.</text>
</comment>